<proteinExistence type="predicted"/>
<dbReference type="WBParaSite" id="L893_g7600.t1">
    <property type="protein sequence ID" value="L893_g7600.t1"/>
    <property type="gene ID" value="L893_g7600"/>
</dbReference>
<accession>A0A1I8AMU1</accession>
<dbReference type="AlphaFoldDB" id="A0A1I8AMU1"/>
<evidence type="ECO:0000313" key="1">
    <source>
        <dbReference type="Proteomes" id="UP000095287"/>
    </source>
</evidence>
<sequence length="87" mass="9673">MRSVLKVECRQPPPWLHAHHHPLRDRSLFDFPGKCVKVSTNLLNCPSNAGGIDCMYASVSGERSGERFLGNSGNDMQASCPNLWEAF</sequence>
<protein>
    <submittedName>
        <fullName evidence="2">G_PROTEIN_RECEP_F2_3 domain-containing protein</fullName>
    </submittedName>
</protein>
<evidence type="ECO:0000313" key="2">
    <source>
        <dbReference type="WBParaSite" id="L893_g7600.t1"/>
    </source>
</evidence>
<keyword evidence="1" id="KW-1185">Reference proteome</keyword>
<name>A0A1I8AMU1_9BILA</name>
<dbReference type="Proteomes" id="UP000095287">
    <property type="component" value="Unplaced"/>
</dbReference>
<organism evidence="1 2">
    <name type="scientific">Steinernema glaseri</name>
    <dbReference type="NCBI Taxonomy" id="37863"/>
    <lineage>
        <taxon>Eukaryota</taxon>
        <taxon>Metazoa</taxon>
        <taxon>Ecdysozoa</taxon>
        <taxon>Nematoda</taxon>
        <taxon>Chromadorea</taxon>
        <taxon>Rhabditida</taxon>
        <taxon>Tylenchina</taxon>
        <taxon>Panagrolaimomorpha</taxon>
        <taxon>Strongyloidoidea</taxon>
        <taxon>Steinernematidae</taxon>
        <taxon>Steinernema</taxon>
    </lineage>
</organism>
<reference evidence="2" key="1">
    <citation type="submission" date="2016-11" db="UniProtKB">
        <authorList>
            <consortium name="WormBaseParasite"/>
        </authorList>
    </citation>
    <scope>IDENTIFICATION</scope>
</reference>